<evidence type="ECO:0000313" key="2">
    <source>
        <dbReference type="Proteomes" id="UP000285655"/>
    </source>
</evidence>
<organism evidence="1 2">
    <name type="scientific">candidate division WS5 bacterium</name>
    <dbReference type="NCBI Taxonomy" id="2093353"/>
    <lineage>
        <taxon>Bacteria</taxon>
        <taxon>candidate division WS5</taxon>
    </lineage>
</organism>
<dbReference type="Proteomes" id="UP000285655">
    <property type="component" value="Unassembled WGS sequence"/>
</dbReference>
<dbReference type="EMBL" id="QZJW01000034">
    <property type="protein sequence ID" value="RJO61007.1"/>
    <property type="molecule type" value="Genomic_DNA"/>
</dbReference>
<comment type="caution">
    <text evidence="1">The sequence shown here is derived from an EMBL/GenBank/DDBJ whole genome shotgun (WGS) entry which is preliminary data.</text>
</comment>
<reference evidence="1 2" key="1">
    <citation type="journal article" date="2017" name="ISME J.">
        <title>Energy and carbon metabolisms in a deep terrestrial subsurface fluid microbial community.</title>
        <authorList>
            <person name="Momper L."/>
            <person name="Jungbluth S.P."/>
            <person name="Lee M.D."/>
            <person name="Amend J.P."/>
        </authorList>
    </citation>
    <scope>NUCLEOTIDE SEQUENCE [LARGE SCALE GENOMIC DNA]</scope>
    <source>
        <strain evidence="1">SURF_29</strain>
    </source>
</reference>
<proteinExistence type="predicted"/>
<protein>
    <submittedName>
        <fullName evidence="1">Uncharacterized protein</fullName>
    </submittedName>
</protein>
<gene>
    <name evidence="1" type="ORF">C4544_03975</name>
</gene>
<evidence type="ECO:0000313" key="1">
    <source>
        <dbReference type="EMBL" id="RJO61007.1"/>
    </source>
</evidence>
<accession>A0A419DD67</accession>
<sequence length="401" mass="45966">MELYLQMGFGMMEHAKTLISSWGGGTCILSPRDMTVEQMDKFCRDIKSIGGKITFDPQFYQPYSDHEKLINHSFWPSDFETGSFFSGTAINDMVDILWNEYNAKYQTDTFFIPGRYSDAIDDDWKKYNDQMIDVVTKKSISIPRYASLALSSEVVISEDQVHDILDHVEDWPVDGFFIVARHSKDDYLVPDASWLAGLIDLCAGLKLLGKKIIVGYSSQQMLYLALAKVDAIASGTWVNVRTFSLDKFEAAEDDQQSRRTTWYYCPQSLSEYQITFLDIAKRAGILDDIKTDDSFHSDYVNILFSGAQPTTVGFSEREAFRHYLHCLKMQTGYAGQSSYDDTYKYLNILFNTAGQLANYFKTKGVRAKYRDFSEVMDDTIAALDLFNATRGMVYKHKWNYI</sequence>
<name>A0A419DD67_9BACT</name>
<dbReference type="AlphaFoldDB" id="A0A419DD67"/>